<keyword evidence="4" id="KW-1185">Reference proteome</keyword>
<dbReference type="RefSeq" id="XP_024731690.1">
    <property type="nucleotide sequence ID" value="XM_024883750.1"/>
</dbReference>
<keyword evidence="1" id="KW-0175">Coiled coil</keyword>
<evidence type="ECO:0000256" key="1">
    <source>
        <dbReference type="SAM" id="Coils"/>
    </source>
</evidence>
<proteinExistence type="predicted"/>
<dbReference type="EMBL" id="KZ613859">
    <property type="protein sequence ID" value="PMD54786.1"/>
    <property type="molecule type" value="Genomic_DNA"/>
</dbReference>
<protein>
    <submittedName>
        <fullName evidence="3">Uncharacterized protein</fullName>
    </submittedName>
</protein>
<feature type="compositionally biased region" description="Basic and acidic residues" evidence="2">
    <location>
        <begin position="533"/>
        <end position="558"/>
    </location>
</feature>
<feature type="coiled-coil region" evidence="1">
    <location>
        <begin position="437"/>
        <end position="485"/>
    </location>
</feature>
<name>A0A2J6SVI4_9HELO</name>
<dbReference type="OrthoDB" id="10322867at2759"/>
<accession>A0A2J6SVI4</accession>
<dbReference type="GeneID" id="36591827"/>
<feature type="region of interest" description="Disordered" evidence="2">
    <location>
        <begin position="586"/>
        <end position="607"/>
    </location>
</feature>
<sequence length="607" mass="70150">MDSVINYVDDSQPEPVPIPDAPQPGDCIYCADDHCDGLSCTPPREQDLCRTTTTGYMDAYLHYLDNPQSVQTSDEPQPGDCIYCADDHCDGVSCTPPREQDPHRTAATNNNSINREVDNNQSTQCRDEWDNIDVLVLMEGNEALRAQVEWLWKEHIDMSKEYREDAGNAQRKSKDLEQDNEMLLGLIEQDEKNIDKFEEGNRTLKGLKSFERHLRDEYGKDIDNLNKRIAVLEKDKEMITLASENEHEIRKEISRLKAFERYMRDEYEKNEDKLNKKIKALEMDKKMINLASQSEREILKSEISRLQKQVEDQNQNSAACVSNARDNIAYITNLETTLTYQTAQIAQLKEELEAEKSSKHEAEKQAGFHQEELELREIANHEETAEMESIIEDFEIKTLRHQDAIEARDRVIRPLRCAVAIFAMELKELRRETAESSTAVSKVFQDQQQQLQELEQKEERHRMERADQKRRLEQLEQLNEILAAQLQSAKVPLEKSMSLMDKLEARSECPYKSGGEADADEEDNAEDLSTEPEETRLEENSEQQHIRFSEEMEDGGHSDDEDGTLEPSEPEYVIVDGRNELRAWNGSARRGNSLPKRTVDWDEESWS</sequence>
<evidence type="ECO:0000256" key="2">
    <source>
        <dbReference type="SAM" id="MobiDB-lite"/>
    </source>
</evidence>
<feature type="compositionally biased region" description="Polar residues" evidence="2">
    <location>
        <begin position="106"/>
        <end position="122"/>
    </location>
</feature>
<dbReference type="AlphaFoldDB" id="A0A2J6SVI4"/>
<gene>
    <name evidence="3" type="ORF">K444DRAFT_634481</name>
</gene>
<reference evidence="3 4" key="1">
    <citation type="submission" date="2016-04" db="EMBL/GenBank/DDBJ databases">
        <title>A degradative enzymes factory behind the ericoid mycorrhizal symbiosis.</title>
        <authorList>
            <consortium name="DOE Joint Genome Institute"/>
            <person name="Martino E."/>
            <person name="Morin E."/>
            <person name="Grelet G."/>
            <person name="Kuo A."/>
            <person name="Kohler A."/>
            <person name="Daghino S."/>
            <person name="Barry K."/>
            <person name="Choi C."/>
            <person name="Cichocki N."/>
            <person name="Clum A."/>
            <person name="Copeland A."/>
            <person name="Hainaut M."/>
            <person name="Haridas S."/>
            <person name="Labutti K."/>
            <person name="Lindquist E."/>
            <person name="Lipzen A."/>
            <person name="Khouja H.-R."/>
            <person name="Murat C."/>
            <person name="Ohm R."/>
            <person name="Olson A."/>
            <person name="Spatafora J."/>
            <person name="Veneault-Fourrey C."/>
            <person name="Henrissat B."/>
            <person name="Grigoriev I."/>
            <person name="Martin F."/>
            <person name="Perotto S."/>
        </authorList>
    </citation>
    <scope>NUCLEOTIDE SEQUENCE [LARGE SCALE GENOMIC DNA]</scope>
    <source>
        <strain evidence="3 4">E</strain>
    </source>
</reference>
<dbReference type="Proteomes" id="UP000235371">
    <property type="component" value="Unassembled WGS sequence"/>
</dbReference>
<feature type="region of interest" description="Disordered" evidence="2">
    <location>
        <begin position="509"/>
        <end position="571"/>
    </location>
</feature>
<feature type="region of interest" description="Disordered" evidence="2">
    <location>
        <begin position="94"/>
        <end position="122"/>
    </location>
</feature>
<evidence type="ECO:0000313" key="3">
    <source>
        <dbReference type="EMBL" id="PMD54786.1"/>
    </source>
</evidence>
<evidence type="ECO:0000313" key="4">
    <source>
        <dbReference type="Proteomes" id="UP000235371"/>
    </source>
</evidence>
<dbReference type="InParanoid" id="A0A2J6SVI4"/>
<organism evidence="3 4">
    <name type="scientific">Hyaloscypha bicolor E</name>
    <dbReference type="NCBI Taxonomy" id="1095630"/>
    <lineage>
        <taxon>Eukaryota</taxon>
        <taxon>Fungi</taxon>
        <taxon>Dikarya</taxon>
        <taxon>Ascomycota</taxon>
        <taxon>Pezizomycotina</taxon>
        <taxon>Leotiomycetes</taxon>
        <taxon>Helotiales</taxon>
        <taxon>Hyaloscyphaceae</taxon>
        <taxon>Hyaloscypha</taxon>
        <taxon>Hyaloscypha bicolor</taxon>
    </lineage>
</organism>
<feature type="compositionally biased region" description="Acidic residues" evidence="2">
    <location>
        <begin position="517"/>
        <end position="532"/>
    </location>
</feature>
<feature type="coiled-coil region" evidence="1">
    <location>
        <begin position="159"/>
        <end position="365"/>
    </location>
</feature>